<keyword evidence="6 8" id="KW-0949">S-adenosyl-L-methionine</keyword>
<dbReference type="PANTHER" id="PTHR22807:SF74">
    <property type="entry name" value="TRNA (CYTOSINE(48)-C(5))-METHYLTRANSFERASE"/>
    <property type="match status" value="1"/>
</dbReference>
<gene>
    <name evidence="10" type="ordered locus">TGAM_0532</name>
</gene>
<comment type="similarity">
    <text evidence="8">Belongs to the class I-like SAM-binding methyltransferase superfamily. RsmB/NOP family.</text>
</comment>
<protein>
    <submittedName>
        <fullName evidence="10">SAM-dependent tRNA/rRNA cytosine-C5 methylase</fullName>
    </submittedName>
</protein>
<evidence type="ECO:0000256" key="7">
    <source>
        <dbReference type="ARBA" id="ARBA00022884"/>
    </source>
</evidence>
<dbReference type="GeneID" id="7987400"/>
<dbReference type="GO" id="GO:0006364">
    <property type="term" value="P:rRNA processing"/>
    <property type="evidence" value="ECO:0007669"/>
    <property type="project" value="UniProtKB-KW"/>
</dbReference>
<dbReference type="RefSeq" id="WP_015858152.1">
    <property type="nucleotide sequence ID" value="NC_012804.1"/>
</dbReference>
<dbReference type="Gene3D" id="1.10.940.10">
    <property type="entry name" value="NusB-like"/>
    <property type="match status" value="1"/>
</dbReference>
<feature type="binding site" evidence="8">
    <location>
        <position position="309"/>
    </location>
    <ligand>
        <name>S-adenosyl-L-methionine</name>
        <dbReference type="ChEBI" id="CHEBI:59789"/>
    </ligand>
</feature>
<evidence type="ECO:0000313" key="11">
    <source>
        <dbReference type="Proteomes" id="UP000001488"/>
    </source>
</evidence>
<keyword evidence="7 8" id="KW-0694">RNA-binding</keyword>
<dbReference type="InterPro" id="IPR035926">
    <property type="entry name" value="NusB-like_sf"/>
</dbReference>
<dbReference type="InterPro" id="IPR023267">
    <property type="entry name" value="RCMT"/>
</dbReference>
<dbReference type="Gene3D" id="1.10.287.730">
    <property type="entry name" value="Helix hairpin bin"/>
    <property type="match status" value="1"/>
</dbReference>
<evidence type="ECO:0000256" key="6">
    <source>
        <dbReference type="ARBA" id="ARBA00022691"/>
    </source>
</evidence>
<keyword evidence="2" id="KW-0963">Cytoplasm</keyword>
<feature type="binding site" evidence="8">
    <location>
        <begin position="258"/>
        <end position="264"/>
    </location>
    <ligand>
        <name>S-adenosyl-L-methionine</name>
        <dbReference type="ChEBI" id="CHEBI:59789"/>
    </ligand>
</feature>
<feature type="binding site" evidence="8">
    <location>
        <position position="282"/>
    </location>
    <ligand>
        <name>S-adenosyl-L-methionine</name>
        <dbReference type="ChEBI" id="CHEBI:59789"/>
    </ligand>
</feature>
<feature type="domain" description="SAM-dependent MTase RsmB/NOP-type" evidence="9">
    <location>
        <begin position="170"/>
        <end position="440"/>
    </location>
</feature>
<proteinExistence type="inferred from homology"/>
<dbReference type="eggNOG" id="arCOG00974">
    <property type="taxonomic scope" value="Archaea"/>
</dbReference>
<dbReference type="PANTHER" id="PTHR22807">
    <property type="entry name" value="NOP2 YEAST -RELATED NOL1/NOP2/FMU SUN DOMAIN-CONTAINING"/>
    <property type="match status" value="1"/>
</dbReference>
<dbReference type="Proteomes" id="UP000001488">
    <property type="component" value="Chromosome"/>
</dbReference>
<dbReference type="Pfam" id="PF01189">
    <property type="entry name" value="Methyltr_RsmB-F"/>
    <property type="match status" value="1"/>
</dbReference>
<keyword evidence="5 8" id="KW-0808">Transferase</keyword>
<comment type="subcellular location">
    <subcellularLocation>
        <location evidence="1">Cytoplasm</location>
    </subcellularLocation>
</comment>
<dbReference type="GO" id="GO:0005737">
    <property type="term" value="C:cytoplasm"/>
    <property type="evidence" value="ECO:0007669"/>
    <property type="project" value="UniProtKB-SubCell"/>
</dbReference>
<dbReference type="AlphaFoldDB" id="C5A472"/>
<evidence type="ECO:0000259" key="9">
    <source>
        <dbReference type="PROSITE" id="PS51686"/>
    </source>
</evidence>
<evidence type="ECO:0000313" key="10">
    <source>
        <dbReference type="EMBL" id="ACS33034.1"/>
    </source>
</evidence>
<name>C5A472_THEGJ</name>
<dbReference type="HOGENOM" id="CLU_005316_0_1_2"/>
<sequence length="443" mass="50988">MGKLKLSDRQLYALIEAVKLSEAIKPSQQAKRKAFSRYKIEGWENSKLTGIFYSIQRRLGLIDEVIEELVGVSPLILDPWLRATLRVAVEVAVFRDPNERTLQHLKGLAKFLSGRTHPYVGYYYYELLPRVINYVPKLNSEEKRLKWKYLFPEWFIERMHKLLGGEAEELLKALNETLPVSLRVNCLKASVEDVEDYLKRRNLRFERSERVETVIRVLDPFNPGRLMEKGLALPQEEASAVASLILSPEPGETVVDLAAAPGGKTAHMAELMKNEGKIYAFDVDSERIKRMKQILRWAGVEIAEVKKLDGRKAPEFLGEKIADRVLLDAPCTSDGTIAKNPELRWRLREKNIPKVVQLQKELIESAWKLLKPGGRLLYSTCSMLSEENEEVVRWFLERHDDARLVPLNGPYDEGFLPGTMRAWPHRHRTIGFFYALIEKARVK</sequence>
<dbReference type="GO" id="GO:0030488">
    <property type="term" value="P:tRNA methylation"/>
    <property type="evidence" value="ECO:0007669"/>
    <property type="project" value="TreeGrafter"/>
</dbReference>
<dbReference type="Gene3D" id="3.30.70.1170">
    <property type="entry name" value="Sun protein, domain 3"/>
    <property type="match status" value="1"/>
</dbReference>
<feature type="active site" description="Nucleophile" evidence="8">
    <location>
        <position position="381"/>
    </location>
</feature>
<dbReference type="KEGG" id="tga:TGAM_0532"/>
<dbReference type="OrthoDB" id="14725at2157"/>
<dbReference type="GO" id="GO:0016428">
    <property type="term" value="F:tRNA (cytidine-5-)-methyltransferase activity"/>
    <property type="evidence" value="ECO:0007669"/>
    <property type="project" value="TreeGrafter"/>
</dbReference>
<dbReference type="PaxDb" id="593117-TGAM_0532"/>
<evidence type="ECO:0000256" key="2">
    <source>
        <dbReference type="ARBA" id="ARBA00022490"/>
    </source>
</evidence>
<dbReference type="EMBL" id="CP001398">
    <property type="protein sequence ID" value="ACS33034.1"/>
    <property type="molecule type" value="Genomic_DNA"/>
</dbReference>
<dbReference type="SUPFAM" id="SSF53335">
    <property type="entry name" value="S-adenosyl-L-methionine-dependent methyltransferases"/>
    <property type="match status" value="1"/>
</dbReference>
<dbReference type="Gene3D" id="3.40.50.150">
    <property type="entry name" value="Vaccinia Virus protein VP39"/>
    <property type="match status" value="1"/>
</dbReference>
<dbReference type="PRINTS" id="PR02008">
    <property type="entry name" value="RCMTFAMILY"/>
</dbReference>
<reference evidence="10 11" key="1">
    <citation type="journal article" date="2007" name="Genome Biol.">
        <title>Genome analysis and genome-wide proteomics of Thermococcus gammatolerans, the most radioresistant organism known amongst the Archaea.</title>
        <authorList>
            <person name="Zivanovic Y."/>
            <person name="Armengaud J."/>
            <person name="Lagorce A."/>
            <person name="Leplat C."/>
            <person name="Guerin P."/>
            <person name="Dutertre M."/>
            <person name="Anthouard V."/>
            <person name="Forterre P."/>
            <person name="Wincker P."/>
            <person name="Confalonieri F."/>
        </authorList>
    </citation>
    <scope>NUCLEOTIDE SEQUENCE [LARGE SCALE GENOMIC DNA]</scope>
    <source>
        <strain evidence="11">DSM 15229 / JCM 11827 / EJ3</strain>
    </source>
</reference>
<dbReference type="GO" id="GO:0003723">
    <property type="term" value="F:RNA binding"/>
    <property type="evidence" value="ECO:0007669"/>
    <property type="project" value="UniProtKB-UniRule"/>
</dbReference>
<dbReference type="CDD" id="cd02440">
    <property type="entry name" value="AdoMet_MTases"/>
    <property type="match status" value="1"/>
</dbReference>
<dbReference type="PROSITE" id="PS51686">
    <property type="entry name" value="SAM_MT_RSMB_NOP"/>
    <property type="match status" value="1"/>
</dbReference>
<feature type="binding site" evidence="8">
    <location>
        <position position="328"/>
    </location>
    <ligand>
        <name>S-adenosyl-L-methionine</name>
        <dbReference type="ChEBI" id="CHEBI:59789"/>
    </ligand>
</feature>
<dbReference type="InterPro" id="IPR001678">
    <property type="entry name" value="MeTrfase_RsmB-F_NOP2_dom"/>
</dbReference>
<evidence type="ECO:0000256" key="3">
    <source>
        <dbReference type="ARBA" id="ARBA00022552"/>
    </source>
</evidence>
<evidence type="ECO:0000256" key="1">
    <source>
        <dbReference type="ARBA" id="ARBA00004496"/>
    </source>
</evidence>
<dbReference type="FunFam" id="3.40.50.150:FF:000022">
    <property type="entry name" value="Ribosomal RNA small subunit methyltransferase B"/>
    <property type="match status" value="1"/>
</dbReference>
<evidence type="ECO:0000256" key="8">
    <source>
        <dbReference type="PROSITE-ProRule" id="PRU01023"/>
    </source>
</evidence>
<keyword evidence="11" id="KW-1185">Reference proteome</keyword>
<dbReference type="InterPro" id="IPR054728">
    <property type="entry name" value="RsmB-like_ferredoxin"/>
</dbReference>
<dbReference type="InterPro" id="IPR049560">
    <property type="entry name" value="MeTrfase_RsmB-F_NOP2_cat"/>
</dbReference>
<keyword evidence="3" id="KW-0698">rRNA processing</keyword>
<dbReference type="PATRIC" id="fig|593117.10.peg.527"/>
<dbReference type="InterPro" id="IPR029063">
    <property type="entry name" value="SAM-dependent_MTases_sf"/>
</dbReference>
<organism evidence="10 11">
    <name type="scientific">Thermococcus gammatolerans (strain DSM 15229 / JCM 11827 / EJ3)</name>
    <dbReference type="NCBI Taxonomy" id="593117"/>
    <lineage>
        <taxon>Archaea</taxon>
        <taxon>Methanobacteriati</taxon>
        <taxon>Methanobacteriota</taxon>
        <taxon>Thermococci</taxon>
        <taxon>Thermococcales</taxon>
        <taxon>Thermococcaceae</taxon>
        <taxon>Thermococcus</taxon>
    </lineage>
</organism>
<evidence type="ECO:0000256" key="4">
    <source>
        <dbReference type="ARBA" id="ARBA00022603"/>
    </source>
</evidence>
<accession>C5A472</accession>
<evidence type="ECO:0000256" key="5">
    <source>
        <dbReference type="ARBA" id="ARBA00022679"/>
    </source>
</evidence>
<keyword evidence="4 8" id="KW-0489">Methyltransferase</keyword>
<dbReference type="Pfam" id="PF22458">
    <property type="entry name" value="RsmF-B_ferredox"/>
    <property type="match status" value="1"/>
</dbReference>
<dbReference type="STRING" id="593117.TGAM_0532"/>